<evidence type="ECO:0000256" key="5">
    <source>
        <dbReference type="ARBA" id="ARBA00022695"/>
    </source>
</evidence>
<keyword evidence="18" id="KW-1185">Reference proteome</keyword>
<protein>
    <recommendedName>
        <fullName evidence="3">DNA-directed DNA polymerase</fullName>
        <ecNumber evidence="3">2.7.7.7</ecNumber>
    </recommendedName>
</protein>
<dbReference type="GO" id="GO:0003688">
    <property type="term" value="F:DNA replication origin binding"/>
    <property type="evidence" value="ECO:0007669"/>
    <property type="project" value="TreeGrafter"/>
</dbReference>
<dbReference type="PRINTS" id="PR00106">
    <property type="entry name" value="DNAPOLB"/>
</dbReference>
<feature type="region of interest" description="Disordered" evidence="13">
    <location>
        <begin position="1448"/>
        <end position="1493"/>
    </location>
</feature>
<evidence type="ECO:0000256" key="10">
    <source>
        <dbReference type="ARBA" id="ARBA00022932"/>
    </source>
</evidence>
<dbReference type="GO" id="GO:0006273">
    <property type="term" value="P:lagging strand elongation"/>
    <property type="evidence" value="ECO:0007669"/>
    <property type="project" value="TreeGrafter"/>
</dbReference>
<dbReference type="GO" id="GO:0003697">
    <property type="term" value="F:single-stranded DNA binding"/>
    <property type="evidence" value="ECO:0007669"/>
    <property type="project" value="TreeGrafter"/>
</dbReference>
<dbReference type="InterPro" id="IPR024647">
    <property type="entry name" value="DNA_pol_a_cat_su_N"/>
</dbReference>
<feature type="compositionally biased region" description="Low complexity" evidence="13">
    <location>
        <begin position="187"/>
        <end position="204"/>
    </location>
</feature>
<keyword evidence="6" id="KW-0235">DNA replication</keyword>
<feature type="compositionally biased region" description="Acidic residues" evidence="13">
    <location>
        <begin position="399"/>
        <end position="415"/>
    </location>
</feature>
<dbReference type="InterPro" id="IPR012337">
    <property type="entry name" value="RNaseH-like_sf"/>
</dbReference>
<dbReference type="InterPro" id="IPR042087">
    <property type="entry name" value="DNA_pol_B_thumb"/>
</dbReference>
<feature type="compositionally biased region" description="Gly residues" evidence="13">
    <location>
        <begin position="287"/>
        <end position="297"/>
    </location>
</feature>
<feature type="compositionally biased region" description="Acidic residues" evidence="13">
    <location>
        <begin position="72"/>
        <end position="89"/>
    </location>
</feature>
<dbReference type="Proteomes" id="UP000221165">
    <property type="component" value="Unassembled WGS sequence"/>
</dbReference>
<feature type="region of interest" description="Disordered" evidence="13">
    <location>
        <begin position="287"/>
        <end position="416"/>
    </location>
</feature>
<dbReference type="Gene3D" id="3.30.420.10">
    <property type="entry name" value="Ribonuclease H-like superfamily/Ribonuclease H"/>
    <property type="match status" value="1"/>
</dbReference>
<feature type="compositionally biased region" description="Low complexity" evidence="13">
    <location>
        <begin position="113"/>
        <end position="128"/>
    </location>
</feature>
<keyword evidence="9" id="KW-0862">Zinc</keyword>
<dbReference type="EMBL" id="MIGC01000374">
    <property type="protein sequence ID" value="PHJ25206.1"/>
    <property type="molecule type" value="Genomic_DNA"/>
</dbReference>
<comment type="caution">
    <text evidence="17">The sequence shown here is derived from an EMBL/GenBank/DDBJ whole genome shotgun (WGS) entry which is preliminary data.</text>
</comment>
<dbReference type="Gene3D" id="1.10.287.690">
    <property type="entry name" value="Helix hairpin bin"/>
    <property type="match status" value="1"/>
</dbReference>
<evidence type="ECO:0000313" key="17">
    <source>
        <dbReference type="EMBL" id="PHJ25206.1"/>
    </source>
</evidence>
<dbReference type="GO" id="GO:0000166">
    <property type="term" value="F:nucleotide binding"/>
    <property type="evidence" value="ECO:0007669"/>
    <property type="project" value="InterPro"/>
</dbReference>
<dbReference type="Pfam" id="PF03104">
    <property type="entry name" value="DNA_pol_B_exo1"/>
    <property type="match status" value="1"/>
</dbReference>
<dbReference type="InterPro" id="IPR006134">
    <property type="entry name" value="DNA-dir_DNA_pol_B_multi_dom"/>
</dbReference>
<dbReference type="GO" id="GO:0008270">
    <property type="term" value="F:zinc ion binding"/>
    <property type="evidence" value="ECO:0007669"/>
    <property type="project" value="UniProtKB-KW"/>
</dbReference>
<dbReference type="InterPro" id="IPR038256">
    <property type="entry name" value="Pol_alpha_znc_sf"/>
</dbReference>
<evidence type="ECO:0000259" key="14">
    <source>
        <dbReference type="Pfam" id="PF00136"/>
    </source>
</evidence>
<keyword evidence="11" id="KW-0238">DNA-binding</keyword>
<evidence type="ECO:0000256" key="6">
    <source>
        <dbReference type="ARBA" id="ARBA00022705"/>
    </source>
</evidence>
<dbReference type="PANTHER" id="PTHR45861">
    <property type="entry name" value="DNA POLYMERASE ALPHA CATALYTIC SUBUNIT"/>
    <property type="match status" value="1"/>
</dbReference>
<dbReference type="SMART" id="SM00486">
    <property type="entry name" value="POLBc"/>
    <property type="match status" value="1"/>
</dbReference>
<feature type="compositionally biased region" description="Basic and acidic residues" evidence="13">
    <location>
        <begin position="574"/>
        <end position="587"/>
    </location>
</feature>
<dbReference type="SUPFAM" id="SSF53098">
    <property type="entry name" value="Ribonuclease H-like"/>
    <property type="match status" value="1"/>
</dbReference>
<keyword evidence="4" id="KW-0808">Transferase</keyword>
<evidence type="ECO:0000256" key="11">
    <source>
        <dbReference type="ARBA" id="ARBA00023125"/>
    </source>
</evidence>
<dbReference type="OrthoDB" id="6755010at2759"/>
<evidence type="ECO:0000256" key="8">
    <source>
        <dbReference type="ARBA" id="ARBA00022771"/>
    </source>
</evidence>
<dbReference type="VEuPathDB" id="ToxoDB:CSUI_000946"/>
<dbReference type="Gene3D" id="1.10.3200.20">
    <property type="entry name" value="DNA Polymerase alpha, zinc finger"/>
    <property type="match status" value="1"/>
</dbReference>
<dbReference type="RefSeq" id="XP_067926878.1">
    <property type="nucleotide sequence ID" value="XM_068061152.1"/>
</dbReference>
<feature type="region of interest" description="Disordered" evidence="13">
    <location>
        <begin position="2101"/>
        <end position="2131"/>
    </location>
</feature>
<dbReference type="InterPro" id="IPR043502">
    <property type="entry name" value="DNA/RNA_pol_sf"/>
</dbReference>
<keyword evidence="7" id="KW-0479">Metal-binding</keyword>
<keyword evidence="5" id="KW-0548">Nucleotidyltransferase</keyword>
<feature type="region of interest" description="Disordered" evidence="13">
    <location>
        <begin position="554"/>
        <end position="587"/>
    </location>
</feature>
<feature type="compositionally biased region" description="Polar residues" evidence="13">
    <location>
        <begin position="1901"/>
        <end position="1912"/>
    </location>
</feature>
<dbReference type="GO" id="GO:0005658">
    <property type="term" value="C:alpha DNA polymerase:primase complex"/>
    <property type="evidence" value="ECO:0007669"/>
    <property type="project" value="TreeGrafter"/>
</dbReference>
<dbReference type="InterPro" id="IPR036397">
    <property type="entry name" value="RNaseH_sf"/>
</dbReference>
<dbReference type="NCBIfam" id="TIGR00592">
    <property type="entry name" value="pol2"/>
    <property type="match status" value="1"/>
</dbReference>
<reference evidence="17 18" key="1">
    <citation type="journal article" date="2017" name="Int. J. Parasitol.">
        <title>The genome of the protozoan parasite Cystoisospora suis and a reverse vaccinology approach to identify vaccine candidates.</title>
        <authorList>
            <person name="Palmieri N."/>
            <person name="Shrestha A."/>
            <person name="Ruttkowski B."/>
            <person name="Beck T."/>
            <person name="Vogl C."/>
            <person name="Tomley F."/>
            <person name="Blake D.P."/>
            <person name="Joachim A."/>
        </authorList>
    </citation>
    <scope>NUCLEOTIDE SEQUENCE [LARGE SCALE GENOMIC DNA]</scope>
    <source>
        <strain evidence="17 18">Wien I</strain>
    </source>
</reference>
<dbReference type="InterPro" id="IPR006172">
    <property type="entry name" value="DNA-dir_DNA_pol_B"/>
</dbReference>
<dbReference type="InterPro" id="IPR023211">
    <property type="entry name" value="DNA_pol_palm_dom_sf"/>
</dbReference>
<feature type="region of interest" description="Disordered" evidence="13">
    <location>
        <begin position="896"/>
        <end position="918"/>
    </location>
</feature>
<feature type="compositionally biased region" description="Basic residues" evidence="13">
    <location>
        <begin position="896"/>
        <end position="907"/>
    </location>
</feature>
<comment type="subcellular location">
    <subcellularLocation>
        <location evidence="1">Nucleus</location>
    </subcellularLocation>
</comment>
<feature type="compositionally biased region" description="Low complexity" evidence="13">
    <location>
        <begin position="1466"/>
        <end position="1477"/>
    </location>
</feature>
<feature type="region of interest" description="Disordered" evidence="13">
    <location>
        <begin position="1893"/>
        <end position="1928"/>
    </location>
</feature>
<dbReference type="InterPro" id="IPR006133">
    <property type="entry name" value="DNA-dir_DNA_pol_B_exonuc"/>
</dbReference>
<dbReference type="Gene3D" id="3.90.1600.10">
    <property type="entry name" value="Palm domain of DNA polymerase"/>
    <property type="match status" value="1"/>
</dbReference>
<dbReference type="PANTHER" id="PTHR45861:SF1">
    <property type="entry name" value="DNA POLYMERASE ALPHA CATALYTIC SUBUNIT"/>
    <property type="match status" value="1"/>
</dbReference>
<evidence type="ECO:0000256" key="1">
    <source>
        <dbReference type="ARBA" id="ARBA00004123"/>
    </source>
</evidence>
<keyword evidence="12" id="KW-0539">Nucleus</keyword>
<dbReference type="CDD" id="cd05532">
    <property type="entry name" value="POLBc_alpha"/>
    <property type="match status" value="1"/>
</dbReference>
<feature type="compositionally biased region" description="Acidic residues" evidence="13">
    <location>
        <begin position="563"/>
        <end position="573"/>
    </location>
</feature>
<feature type="region of interest" description="Disordered" evidence="13">
    <location>
        <begin position="1"/>
        <end position="28"/>
    </location>
</feature>
<feature type="region of interest" description="Disordered" evidence="13">
    <location>
        <begin position="1582"/>
        <end position="1657"/>
    </location>
</feature>
<feature type="domain" description="DNA-directed DNA polymerase family B multifunctional" evidence="14">
    <location>
        <begin position="1042"/>
        <end position="1695"/>
    </location>
</feature>
<evidence type="ECO:0000256" key="12">
    <source>
        <dbReference type="ARBA" id="ARBA00023242"/>
    </source>
</evidence>
<name>A0A2C6LEZ5_9APIC</name>
<dbReference type="EC" id="2.7.7.7" evidence="3"/>
<dbReference type="InterPro" id="IPR017964">
    <property type="entry name" value="DNA-dir_DNA_pol_B_CS"/>
</dbReference>
<keyword evidence="10" id="KW-0239">DNA-directed DNA polymerase</keyword>
<evidence type="ECO:0000256" key="3">
    <source>
        <dbReference type="ARBA" id="ARBA00012417"/>
    </source>
</evidence>
<comment type="similarity">
    <text evidence="2">Belongs to the DNA polymerase type-B family.</text>
</comment>
<feature type="compositionally biased region" description="Basic and acidic residues" evidence="13">
    <location>
        <begin position="206"/>
        <end position="220"/>
    </location>
</feature>
<evidence type="ECO:0000313" key="18">
    <source>
        <dbReference type="Proteomes" id="UP000221165"/>
    </source>
</evidence>
<dbReference type="GO" id="GO:0003887">
    <property type="term" value="F:DNA-directed DNA polymerase activity"/>
    <property type="evidence" value="ECO:0007669"/>
    <property type="project" value="UniProtKB-KW"/>
</dbReference>
<feature type="domain" description="DNA-directed DNA polymerase family B exonuclease" evidence="15">
    <location>
        <begin position="667"/>
        <end position="939"/>
    </location>
</feature>
<feature type="domain" description="DNA polymerase alpha catalytic subunit N-terminal" evidence="16">
    <location>
        <begin position="12"/>
        <end position="79"/>
    </location>
</feature>
<dbReference type="Pfam" id="PF12254">
    <property type="entry name" value="DNA_pol_alpha_N"/>
    <property type="match status" value="1"/>
</dbReference>
<dbReference type="GO" id="GO:0006272">
    <property type="term" value="P:leading strand elongation"/>
    <property type="evidence" value="ECO:0007669"/>
    <property type="project" value="TreeGrafter"/>
</dbReference>
<evidence type="ECO:0000256" key="4">
    <source>
        <dbReference type="ARBA" id="ARBA00022679"/>
    </source>
</evidence>
<dbReference type="Pfam" id="PF00136">
    <property type="entry name" value="DNA_pol_B"/>
    <property type="match status" value="1"/>
</dbReference>
<dbReference type="Gene3D" id="2.40.50.730">
    <property type="match status" value="1"/>
</dbReference>
<organism evidence="17 18">
    <name type="scientific">Cystoisospora suis</name>
    <dbReference type="NCBI Taxonomy" id="483139"/>
    <lineage>
        <taxon>Eukaryota</taxon>
        <taxon>Sar</taxon>
        <taxon>Alveolata</taxon>
        <taxon>Apicomplexa</taxon>
        <taxon>Conoidasida</taxon>
        <taxon>Coccidia</taxon>
        <taxon>Eucoccidiorida</taxon>
        <taxon>Eimeriorina</taxon>
        <taxon>Sarcocystidae</taxon>
        <taxon>Cystoisospora</taxon>
    </lineage>
</organism>
<feature type="compositionally biased region" description="Basic and acidic residues" evidence="13">
    <location>
        <begin position="328"/>
        <end position="344"/>
    </location>
</feature>
<dbReference type="GO" id="GO:0003682">
    <property type="term" value="F:chromatin binding"/>
    <property type="evidence" value="ECO:0007669"/>
    <property type="project" value="TreeGrafter"/>
</dbReference>
<evidence type="ECO:0000256" key="9">
    <source>
        <dbReference type="ARBA" id="ARBA00022833"/>
    </source>
</evidence>
<feature type="region of interest" description="Disordered" evidence="13">
    <location>
        <begin position="1209"/>
        <end position="1236"/>
    </location>
</feature>
<accession>A0A2C6LEZ5</accession>
<dbReference type="Gene3D" id="3.30.70.2820">
    <property type="match status" value="1"/>
</dbReference>
<feature type="region of interest" description="Disordered" evidence="13">
    <location>
        <begin position="52"/>
        <end position="128"/>
    </location>
</feature>
<evidence type="ECO:0000259" key="15">
    <source>
        <dbReference type="Pfam" id="PF03104"/>
    </source>
</evidence>
<evidence type="ECO:0000259" key="16">
    <source>
        <dbReference type="Pfam" id="PF12254"/>
    </source>
</evidence>
<feature type="region of interest" description="Disordered" evidence="13">
    <location>
        <begin position="1122"/>
        <end position="1155"/>
    </location>
</feature>
<feature type="compositionally biased region" description="Basic and acidic residues" evidence="13">
    <location>
        <begin position="90"/>
        <end position="106"/>
    </location>
</feature>
<feature type="compositionally biased region" description="Low complexity" evidence="13">
    <location>
        <begin position="1612"/>
        <end position="1645"/>
    </location>
</feature>
<dbReference type="GO" id="GO:1902975">
    <property type="term" value="P:mitotic DNA replication initiation"/>
    <property type="evidence" value="ECO:0007669"/>
    <property type="project" value="InterPro"/>
</dbReference>
<evidence type="ECO:0000256" key="7">
    <source>
        <dbReference type="ARBA" id="ARBA00022723"/>
    </source>
</evidence>
<dbReference type="Gene3D" id="1.10.132.60">
    <property type="entry name" value="DNA polymerase family B, C-terminal domain"/>
    <property type="match status" value="1"/>
</dbReference>
<keyword evidence="8" id="KW-0863">Zinc-finger</keyword>
<dbReference type="CDD" id="cd05776">
    <property type="entry name" value="DNA_polB_alpha_exo"/>
    <property type="match status" value="1"/>
</dbReference>
<sequence>MSAGKQTALSALEKIRRQRRGEAKATEQYEVKDENAEIYQTVTEEDYQRIKQSRRAQSWIEGEGSLPICYSDDGEEWWDPNSEDDEEDDGSLRREKRGRDTLEQSSKKKKQRNSQSQTATSGGALGASAEAQGMRSLVQHFSAIAAESTAKQQQTLVTQRYLESVQSVDQLFGGEDEDEEDPTQLISAGSPCSSAAGAPSSGLSEGKGRTEASRDSRPAEDELAFVPSGKINDPGVRHSRGRPGAGASGEKCFSASSEPGGFSAGLTGSFNRNSSRASSFLAQFGLGGGGLRSGGGAPVTSGGYLSTDCQRVPGGLGNRSRLGAESPRSSEEAWPDVKKDEGREMAPPAATCSPSGSSGIPSSSVSTRPLRAGGDPGKPDGEACADEKADDGAGHLSDCNEEEEDMEEKEEDGEEGTLFKATGEYEATGGAVPKKCLTLYMKGEDEEDRKCKEEGQGENVFPVVGGGDRGAKQLPVCEDGSLPFYFLDAWEEGGTLYLFGKVWSAAAASSRSDVEKAGEQQPQKLHTYPPPQSCCVVVRDMMVPLFFRTREQVDVSESAGGVGDEDQDNEGEEDGKSGTSEERQKELVRRRIERKMEITKSFFKQDLPRLKQKYRWRKVAVKGVFRHYAFDAPDVPRGRDQTYVKVFVPGSASPLMPEDLEGETYTHVFGVGQSLIELLLIKRRIRGPMWLKIRNFTFPDSALEHLSWCSHEVYIQSHKDVCVWNNSGSSSHSSDTTKLPPNPPLTVAALAAKTVQVPCVGARVHHDATDRQLAMASFFVLKNANIEDQNAQPRLTPQDVFCGVRRVRTNGGATARVNAEGFPLQFSELCTKQGFGVFDSERTLVTSFINRLAAVDPDIFIGHNIYNADLEVLGQRCAIHSLPVWHRLSRLKRPKHVKPRITSKSRGGRGEGSEGTGGGASLWGGRMLTVGRLVCDTYMQAHELLGHRVNYDLVPLMQDLFLKGSTLSGSNAWTTKLYKDIRAMRPFPQPPELLEFFQRREPQPLLVCLQMCVQETFMTLLLCWRLNCLPLTRELTTIGGNLWARSLQNQRAERNAFLLLHEFHREKFICPDKQDPWTRSPGGAGGGYASEARRNRASVGDASYPVQEEEIWAEEDFLDGEVAGGGEMDDGGDTMEGSNRGQSGGGRKANQRGGRQKAAAYSGGLVLEPRVGLYDTFVVLLDFNSLYPSIIQEFNVCFSTVKRPVRTRRRGRMGEPLDAAGDDEEASSGRAAEDDVQGIDCSPGLLPRILRQLVQKRKAVKSALKSETNPVKRATQEIKQLALKLTANSIYGCLGFSRSRFYAKELAAFITQQGRNILAATKDKVEKVLRLEVIYGDTDSIMVNTGLHDDKGLGKNYAAALRIGEQVKAEINKNYKKLEIDLEAVFRRLLLLKKKKYACCIVMDYGKRLYKLEQKGLDIVRRDWAKLTKVVGNELLQIMFRIDRPSTSGRLPSQVKGGKENEGEESSSSSSEESCGGDPPKRESGKIEDEDAVDTVVEEVHEKLREVAKQMRGGQVPLEFFVITKALTKLPQMYARGAGGAVMHPHVQVALRMQARGMSVKPGNEIPFVICTDASTRAFLHDGEGRGTAAGGTVDDKASAGQTGEEGKDKGASSSAKSPSSSAVSSASPNNGSERDTSSSTTSYRGGRGGGGAPLGVAERAFHPKEVAGSRNVLHIDVDYYLEQQLLPPIQRLCAYVEGTSAARLAECLGLDAAKHARLEAAGGDDELNSRDAREKAGEERIMALISKSEEKYKPYKLPIQVPCVACKILIAGRDVLRFMRCPKCAWWISPSMLENFLRLTLTAIQNKFAQLCVRCTSCRERFERLPPGAFGARQSICPRCEEGELREEMHAHDLYTYLEQLQFYLSGDVTSQQKLLLQRCPPELASVIMKHQRKGGGIPSHQQQQPRTSSFLWDGTGAGGGGTSSEPKDAWFVPIAVDANLVVQVLSEGHGKPPTVRERLEMGGDCLEAACRRVREAEIPPIKRGVELRYPNSVAAYIYLEKTRHGAAWVDMQQEREKLQQMVENVMAQNAYRLIELRDVFSVMKVTTPLDLNKRRWQVLRGLNRVRSREEARSCWGDTLRKRGSSSSSLLSLFEKDEFESPGNHKFGESSSMCQSSYPGKQTSLLMPTSKRRLSEIMVKREGLTD</sequence>
<proteinExistence type="inferred from homology"/>
<evidence type="ECO:0000256" key="2">
    <source>
        <dbReference type="ARBA" id="ARBA00005755"/>
    </source>
</evidence>
<gene>
    <name evidence="17" type="ORF">CSUI_000946</name>
</gene>
<evidence type="ECO:0000256" key="13">
    <source>
        <dbReference type="SAM" id="MobiDB-lite"/>
    </source>
</evidence>
<dbReference type="SUPFAM" id="SSF56672">
    <property type="entry name" value="DNA/RNA polymerases"/>
    <property type="match status" value="1"/>
</dbReference>
<feature type="compositionally biased region" description="Polar residues" evidence="13">
    <location>
        <begin position="2110"/>
        <end position="2128"/>
    </location>
</feature>
<dbReference type="GeneID" id="94424363"/>
<feature type="region of interest" description="Disordered" evidence="13">
    <location>
        <begin position="169"/>
        <end position="269"/>
    </location>
</feature>
<feature type="compositionally biased region" description="Basic and acidic residues" evidence="13">
    <location>
        <begin position="377"/>
        <end position="393"/>
    </location>
</feature>
<dbReference type="PROSITE" id="PS00116">
    <property type="entry name" value="DNA_POLYMERASE_B"/>
    <property type="match status" value="1"/>
</dbReference>
<feature type="compositionally biased region" description="Low complexity" evidence="13">
    <location>
        <begin position="353"/>
        <end position="366"/>
    </location>
</feature>
<dbReference type="InterPro" id="IPR045846">
    <property type="entry name" value="POLBc_alpha"/>
</dbReference>